<comment type="cofactor">
    <cofactor evidence="3">
        <name>Mg(2+)</name>
        <dbReference type="ChEBI" id="CHEBI:18420"/>
    </cofactor>
</comment>
<dbReference type="PANTHER" id="PTHR14359">
    <property type="entry name" value="HOMO-OLIGOMERIC FLAVIN CONTAINING CYS DECARBOXYLASE FAMILY"/>
    <property type="match status" value="1"/>
</dbReference>
<dbReference type="RefSeq" id="WP_084188176.1">
    <property type="nucleotide sequence ID" value="NZ_FSRE01000001.1"/>
</dbReference>
<keyword evidence="1 3" id="KW-0210">Decarboxylase</keyword>
<feature type="domain" description="Flavoprotein" evidence="5">
    <location>
        <begin position="1"/>
        <end position="170"/>
    </location>
</feature>
<evidence type="ECO:0000259" key="5">
    <source>
        <dbReference type="Pfam" id="PF02441"/>
    </source>
</evidence>
<dbReference type="EMBL" id="FSRE01000001">
    <property type="protein sequence ID" value="SIN72234.1"/>
    <property type="molecule type" value="Genomic_DNA"/>
</dbReference>
<dbReference type="Gene3D" id="3.40.50.1950">
    <property type="entry name" value="Flavin prenyltransferase-like"/>
    <property type="match status" value="1"/>
</dbReference>
<dbReference type="InterPro" id="IPR007085">
    <property type="entry name" value="DNA/pantothenate-metab_flavo_C"/>
</dbReference>
<dbReference type="STRING" id="364032.SAMN05443662_0297"/>
<keyword evidence="3 4" id="KW-0288">FMN</keyword>
<dbReference type="GO" id="GO:0015941">
    <property type="term" value="P:pantothenate catabolic process"/>
    <property type="evidence" value="ECO:0007669"/>
    <property type="project" value="InterPro"/>
</dbReference>
<sequence>MNIILGVTGGIAAYKSILLLRQLTDAGYSVQVVMTEAAQQFVAPLTFQALSGRAVRSELFDAAAENAMDHIALARWADAIVVVPASADFIARLRAGMANDLLTTLCLATEAPILLAPAMNRVMWANPATQENVQVLQQRGVHIIAPESGPQACGEVGEGRMSEPAAIFSALEGILQVPKKTAAEKVGDPPFWVGKRVLMTAGPTFEAVDPVRFIGNRSSGKMGFALAEALAQAGAQVTLIAGPVSLPTPPGVERIDAESAEQMLEAVLARLSDTDMFISTAAVADWRVAKPAEQKLKKQSGQDSMTLELVRNPDIVATVAQHPERPRWVVGFAAETDNLLEHAREKLQQKGLDMIVANQVGDGRAFGQADNEAWLLHRDGRETHFPLRRKEALAEALIQTMENWLNDSKD</sequence>
<comment type="function">
    <text evidence="3">Catalyzes two sequential steps in the biosynthesis of coenzyme A. In the first step cysteine is conjugated to 4'-phosphopantothenate to form 4-phosphopantothenoylcysteine. In the second step the latter compound is decarboxylated to form 4'-phosphopantotheine.</text>
</comment>
<dbReference type="Gene3D" id="3.40.50.10300">
    <property type="entry name" value="CoaB-like"/>
    <property type="match status" value="1"/>
</dbReference>
<feature type="domain" description="DNA/pantothenate metabolism flavoprotein C-terminal" evidence="6">
    <location>
        <begin position="193"/>
        <end position="402"/>
    </location>
</feature>
<comment type="catalytic activity">
    <reaction evidence="3 4">
        <text>(R)-4'-phosphopantothenate + L-cysteine + CTP = N-[(R)-4-phosphopantothenoyl]-L-cysteine + CMP + diphosphate + H(+)</text>
        <dbReference type="Rhea" id="RHEA:19397"/>
        <dbReference type="ChEBI" id="CHEBI:10986"/>
        <dbReference type="ChEBI" id="CHEBI:15378"/>
        <dbReference type="ChEBI" id="CHEBI:33019"/>
        <dbReference type="ChEBI" id="CHEBI:35235"/>
        <dbReference type="ChEBI" id="CHEBI:37563"/>
        <dbReference type="ChEBI" id="CHEBI:59458"/>
        <dbReference type="ChEBI" id="CHEBI:60377"/>
        <dbReference type="EC" id="6.3.2.5"/>
    </reaction>
</comment>
<dbReference type="GO" id="GO:0071513">
    <property type="term" value="C:phosphopantothenoylcysteine decarboxylase complex"/>
    <property type="evidence" value="ECO:0007669"/>
    <property type="project" value="TreeGrafter"/>
</dbReference>
<comment type="catalytic activity">
    <reaction evidence="3 4">
        <text>N-[(R)-4-phosphopantothenoyl]-L-cysteine + H(+) = (R)-4'-phosphopantetheine + CO2</text>
        <dbReference type="Rhea" id="RHEA:16793"/>
        <dbReference type="ChEBI" id="CHEBI:15378"/>
        <dbReference type="ChEBI" id="CHEBI:16526"/>
        <dbReference type="ChEBI" id="CHEBI:59458"/>
        <dbReference type="ChEBI" id="CHEBI:61723"/>
        <dbReference type="EC" id="4.1.1.36"/>
    </reaction>
</comment>
<dbReference type="SUPFAM" id="SSF52507">
    <property type="entry name" value="Homo-oligomeric flavin-containing Cys decarboxylases, HFCD"/>
    <property type="match status" value="1"/>
</dbReference>
<feature type="binding site" evidence="3">
    <location>
        <position position="332"/>
    </location>
    <ligand>
        <name>CTP</name>
        <dbReference type="ChEBI" id="CHEBI:37563"/>
    </ligand>
</feature>
<keyword evidence="3 4" id="KW-0436">Ligase</keyword>
<keyword evidence="3" id="KW-0460">Magnesium</keyword>
<evidence type="ECO:0000256" key="1">
    <source>
        <dbReference type="ARBA" id="ARBA00022793"/>
    </source>
</evidence>
<comment type="pathway">
    <text evidence="3 4">Cofactor biosynthesis; coenzyme A biosynthesis; CoA from (R)-pantothenate: step 2/5.</text>
</comment>
<dbReference type="UniPathway" id="UPA00241">
    <property type="reaction ID" value="UER00353"/>
</dbReference>
<keyword evidence="3" id="KW-0511">Multifunctional enzyme</keyword>
<name>A0A1N6DNH8_9GAMM</name>
<evidence type="ECO:0000313" key="8">
    <source>
        <dbReference type="Proteomes" id="UP000198461"/>
    </source>
</evidence>
<feature type="active site" description="Proton donor" evidence="3">
    <location>
        <position position="153"/>
    </location>
</feature>
<dbReference type="GO" id="GO:0010181">
    <property type="term" value="F:FMN binding"/>
    <property type="evidence" value="ECO:0007669"/>
    <property type="project" value="UniProtKB-UniRule"/>
</dbReference>
<dbReference type="InterPro" id="IPR036551">
    <property type="entry name" value="Flavin_trans-like"/>
</dbReference>
<dbReference type="InterPro" id="IPR035929">
    <property type="entry name" value="CoaB-like_sf"/>
</dbReference>
<keyword evidence="2 3" id="KW-0456">Lyase</keyword>
<comment type="similarity">
    <text evidence="3 4">In the C-terminal section; belongs to the PPC synthetase family.</text>
</comment>
<feature type="binding site" evidence="3">
    <location>
        <position position="346"/>
    </location>
    <ligand>
        <name>CTP</name>
        <dbReference type="ChEBI" id="CHEBI:37563"/>
    </ligand>
</feature>
<gene>
    <name evidence="3" type="primary">coaBC</name>
    <name evidence="7" type="ORF">SAMN05443662_0297</name>
</gene>
<feature type="binding site" evidence="3">
    <location>
        <position position="285"/>
    </location>
    <ligand>
        <name>CTP</name>
        <dbReference type="ChEBI" id="CHEBI:37563"/>
    </ligand>
</feature>
<dbReference type="InterPro" id="IPR003382">
    <property type="entry name" value="Flavoprotein"/>
</dbReference>
<dbReference type="InterPro" id="IPR005252">
    <property type="entry name" value="CoaBC"/>
</dbReference>
<dbReference type="EC" id="6.3.2.5" evidence="3"/>
<dbReference type="Pfam" id="PF04127">
    <property type="entry name" value="DFP"/>
    <property type="match status" value="1"/>
</dbReference>
<dbReference type="Pfam" id="PF02441">
    <property type="entry name" value="Flavoprotein"/>
    <property type="match status" value="1"/>
</dbReference>
<dbReference type="NCBIfam" id="TIGR00521">
    <property type="entry name" value="coaBC_dfp"/>
    <property type="match status" value="1"/>
</dbReference>
<dbReference type="GO" id="GO:0004633">
    <property type="term" value="F:phosphopantothenoylcysteine decarboxylase activity"/>
    <property type="evidence" value="ECO:0007669"/>
    <property type="project" value="UniProtKB-UniRule"/>
</dbReference>
<keyword evidence="3" id="KW-0479">Metal-binding</keyword>
<feature type="region of interest" description="Phosphopantothenate--cysteine ligase" evidence="3">
    <location>
        <begin position="197"/>
        <end position="410"/>
    </location>
</feature>
<feature type="binding site" evidence="3">
    <location>
        <position position="295"/>
    </location>
    <ligand>
        <name>CTP</name>
        <dbReference type="ChEBI" id="CHEBI:37563"/>
    </ligand>
</feature>
<evidence type="ECO:0000256" key="4">
    <source>
        <dbReference type="RuleBase" id="RU364078"/>
    </source>
</evidence>
<dbReference type="GO" id="GO:0004632">
    <property type="term" value="F:phosphopantothenate--cysteine ligase activity"/>
    <property type="evidence" value="ECO:0007669"/>
    <property type="project" value="UniProtKB-UniRule"/>
</dbReference>
<dbReference type="Proteomes" id="UP000198461">
    <property type="component" value="Unassembled WGS sequence"/>
</dbReference>
<feature type="binding site" evidence="3">
    <location>
        <position position="350"/>
    </location>
    <ligand>
        <name>CTP</name>
        <dbReference type="ChEBI" id="CHEBI:37563"/>
    </ligand>
</feature>
<comment type="similarity">
    <text evidence="3 4">In the N-terminal section; belongs to the HFCD (homo-oligomeric flavin containing Cys decarboxylase) superfamily.</text>
</comment>
<dbReference type="GO" id="GO:0046872">
    <property type="term" value="F:metal ion binding"/>
    <property type="evidence" value="ECO:0007669"/>
    <property type="project" value="UniProtKB-KW"/>
</dbReference>
<protein>
    <recommendedName>
        <fullName evidence="3">Coenzyme A biosynthesis bifunctional protein CoaBC</fullName>
    </recommendedName>
    <alternativeName>
        <fullName evidence="3">DNA/pantothenate metabolism flavoprotein</fullName>
    </alternativeName>
    <alternativeName>
        <fullName evidence="3">Phosphopantothenoylcysteine synthetase/decarboxylase</fullName>
        <shortName evidence="3">PPCS-PPCDC</shortName>
    </alternativeName>
    <domain>
        <recommendedName>
            <fullName evidence="3">Phosphopantothenoylcysteine decarboxylase</fullName>
            <shortName evidence="3">PPC decarboxylase</shortName>
            <shortName evidence="3">PPC-DC</shortName>
            <ecNumber evidence="3">4.1.1.36</ecNumber>
        </recommendedName>
        <alternativeName>
            <fullName evidence="3">CoaC</fullName>
        </alternativeName>
    </domain>
    <domain>
        <recommendedName>
            <fullName evidence="3">Phosphopantothenate--cysteine ligase</fullName>
            <ecNumber evidence="3">6.3.2.5</ecNumber>
        </recommendedName>
        <alternativeName>
            <fullName evidence="3">CoaB</fullName>
        </alternativeName>
        <alternativeName>
            <fullName evidence="3">Phosphopantothenoylcysteine synthetase</fullName>
            <shortName evidence="3">PPC synthetase</shortName>
            <shortName evidence="3">PPC-S</shortName>
        </alternativeName>
    </domain>
</protein>
<dbReference type="HAMAP" id="MF_02225">
    <property type="entry name" value="CoaBC"/>
    <property type="match status" value="1"/>
</dbReference>
<keyword evidence="8" id="KW-1185">Reference proteome</keyword>
<comment type="cofactor">
    <cofactor evidence="3">
        <name>FMN</name>
        <dbReference type="ChEBI" id="CHEBI:58210"/>
    </cofactor>
    <text evidence="3">Binds 1 FMN per subunit.</text>
</comment>
<feature type="region of interest" description="Phosphopantothenoylcysteine decarboxylase" evidence="3">
    <location>
        <begin position="1"/>
        <end position="196"/>
    </location>
</feature>
<evidence type="ECO:0000256" key="2">
    <source>
        <dbReference type="ARBA" id="ARBA00023239"/>
    </source>
</evidence>
<evidence type="ECO:0000259" key="6">
    <source>
        <dbReference type="Pfam" id="PF04127"/>
    </source>
</evidence>
<proteinExistence type="inferred from homology"/>
<dbReference type="GO" id="GO:0015937">
    <property type="term" value="P:coenzyme A biosynthetic process"/>
    <property type="evidence" value="ECO:0007669"/>
    <property type="project" value="UniProtKB-UniRule"/>
</dbReference>
<organism evidence="7 8">
    <name type="scientific">Sulfurivirga caldicuralii</name>
    <dbReference type="NCBI Taxonomy" id="364032"/>
    <lineage>
        <taxon>Bacteria</taxon>
        <taxon>Pseudomonadati</taxon>
        <taxon>Pseudomonadota</taxon>
        <taxon>Gammaproteobacteria</taxon>
        <taxon>Thiotrichales</taxon>
        <taxon>Piscirickettsiaceae</taxon>
        <taxon>Sulfurivirga</taxon>
    </lineage>
</organism>
<keyword evidence="3 4" id="KW-0285">Flavoprotein</keyword>
<comment type="caution">
    <text evidence="3">Lacks conserved residue(s) required for the propagation of feature annotation.</text>
</comment>
<dbReference type="SUPFAM" id="SSF102645">
    <property type="entry name" value="CoaB-like"/>
    <property type="match status" value="1"/>
</dbReference>
<accession>A0A1N6DNH8</accession>
<evidence type="ECO:0000313" key="7">
    <source>
        <dbReference type="EMBL" id="SIN72234.1"/>
    </source>
</evidence>
<comment type="pathway">
    <text evidence="3 4">Cofactor biosynthesis; coenzyme A biosynthesis; CoA from (R)-pantothenate: step 3/5.</text>
</comment>
<dbReference type="PANTHER" id="PTHR14359:SF6">
    <property type="entry name" value="PHOSPHOPANTOTHENOYLCYSTEINE DECARBOXYLASE"/>
    <property type="match status" value="1"/>
</dbReference>
<dbReference type="AlphaFoldDB" id="A0A1N6DNH8"/>
<dbReference type="OrthoDB" id="9802554at2"/>
<reference evidence="7 8" key="1">
    <citation type="submission" date="2016-11" db="EMBL/GenBank/DDBJ databases">
        <authorList>
            <person name="Jaros S."/>
            <person name="Januszkiewicz K."/>
            <person name="Wedrychowicz H."/>
        </authorList>
    </citation>
    <scope>NUCLEOTIDE SEQUENCE [LARGE SCALE GENOMIC DNA]</scope>
    <source>
        <strain evidence="7 8">DSM 17737</strain>
    </source>
</reference>
<dbReference type="EC" id="4.1.1.36" evidence="3"/>
<comment type="function">
    <text evidence="4">Catalyzes two steps in the biosynthesis of coenzyme A. In the first step cysteine is conjugated to 4'-phosphopantothenate to form 4-phosphopantothenoylcysteine, in the latter compound is decarboxylated to form 4'-phosphopantotheine.</text>
</comment>
<evidence type="ECO:0000256" key="3">
    <source>
        <dbReference type="HAMAP-Rule" id="MF_02225"/>
    </source>
</evidence>
<feature type="binding site" evidence="3">
    <location>
        <begin position="313"/>
        <end position="316"/>
    </location>
    <ligand>
        <name>CTP</name>
        <dbReference type="ChEBI" id="CHEBI:37563"/>
    </ligand>
</feature>